<feature type="compositionally biased region" description="Acidic residues" evidence="2">
    <location>
        <begin position="81"/>
        <end position="94"/>
    </location>
</feature>
<dbReference type="GO" id="GO:0045144">
    <property type="term" value="P:meiotic sister chromatid segregation"/>
    <property type="evidence" value="ECO:0007669"/>
    <property type="project" value="TreeGrafter"/>
</dbReference>
<feature type="compositionally biased region" description="Low complexity" evidence="2">
    <location>
        <begin position="104"/>
        <end position="114"/>
    </location>
</feature>
<feature type="region of interest" description="Disordered" evidence="2">
    <location>
        <begin position="1"/>
        <end position="159"/>
    </location>
</feature>
<dbReference type="Proteomes" id="UP000095009">
    <property type="component" value="Unassembled WGS sequence"/>
</dbReference>
<evidence type="ECO:0000313" key="4">
    <source>
        <dbReference type="EMBL" id="ODQ65611.1"/>
    </source>
</evidence>
<accession>A0A1E3PJM0</accession>
<dbReference type="GO" id="GO:1990644">
    <property type="term" value="F:microtubule site clamp"/>
    <property type="evidence" value="ECO:0007669"/>
    <property type="project" value="TreeGrafter"/>
</dbReference>
<dbReference type="InterPro" id="IPR020981">
    <property type="entry name" value="Csm1/Pcs1_C"/>
</dbReference>
<keyword evidence="5" id="KW-1185">Reference proteome</keyword>
<name>A0A1E3PJM0_9ASCO</name>
<dbReference type="PANTHER" id="PTHR28006:SF1">
    <property type="entry name" value="MONOPOLIN COMPLEX SUBUNIT CSM1"/>
    <property type="match status" value="1"/>
</dbReference>
<feature type="compositionally biased region" description="Polar residues" evidence="2">
    <location>
        <begin position="13"/>
        <end position="24"/>
    </location>
</feature>
<dbReference type="GO" id="GO:0051315">
    <property type="term" value="P:attachment of mitotic spindle microtubules to kinetochore"/>
    <property type="evidence" value="ECO:0007669"/>
    <property type="project" value="TreeGrafter"/>
</dbReference>
<feature type="compositionally biased region" description="Basic residues" evidence="2">
    <location>
        <begin position="42"/>
        <end position="52"/>
    </location>
</feature>
<organism evidence="4 5">
    <name type="scientific">Nadsonia fulvescens var. elongata DSM 6958</name>
    <dbReference type="NCBI Taxonomy" id="857566"/>
    <lineage>
        <taxon>Eukaryota</taxon>
        <taxon>Fungi</taxon>
        <taxon>Dikarya</taxon>
        <taxon>Ascomycota</taxon>
        <taxon>Saccharomycotina</taxon>
        <taxon>Dipodascomycetes</taxon>
        <taxon>Dipodascales</taxon>
        <taxon>Dipodascales incertae sedis</taxon>
        <taxon>Nadsonia</taxon>
    </lineage>
</organism>
<feature type="compositionally biased region" description="Low complexity" evidence="2">
    <location>
        <begin position="128"/>
        <end position="141"/>
    </location>
</feature>
<reference evidence="4 5" key="1">
    <citation type="journal article" date="2016" name="Proc. Natl. Acad. Sci. U.S.A.">
        <title>Comparative genomics of biotechnologically important yeasts.</title>
        <authorList>
            <person name="Riley R."/>
            <person name="Haridas S."/>
            <person name="Wolfe K.H."/>
            <person name="Lopes M.R."/>
            <person name="Hittinger C.T."/>
            <person name="Goeker M."/>
            <person name="Salamov A.A."/>
            <person name="Wisecaver J.H."/>
            <person name="Long T.M."/>
            <person name="Calvey C.H."/>
            <person name="Aerts A.L."/>
            <person name="Barry K.W."/>
            <person name="Choi C."/>
            <person name="Clum A."/>
            <person name="Coughlan A.Y."/>
            <person name="Deshpande S."/>
            <person name="Douglass A.P."/>
            <person name="Hanson S.J."/>
            <person name="Klenk H.-P."/>
            <person name="LaButti K.M."/>
            <person name="Lapidus A."/>
            <person name="Lindquist E.A."/>
            <person name="Lipzen A.M."/>
            <person name="Meier-Kolthoff J.P."/>
            <person name="Ohm R.A."/>
            <person name="Otillar R.P."/>
            <person name="Pangilinan J.L."/>
            <person name="Peng Y."/>
            <person name="Rokas A."/>
            <person name="Rosa C.A."/>
            <person name="Scheuner C."/>
            <person name="Sibirny A.A."/>
            <person name="Slot J.C."/>
            <person name="Stielow J.B."/>
            <person name="Sun H."/>
            <person name="Kurtzman C.P."/>
            <person name="Blackwell M."/>
            <person name="Grigoriev I.V."/>
            <person name="Jeffries T.W."/>
        </authorList>
    </citation>
    <scope>NUCLEOTIDE SEQUENCE [LARGE SCALE GENOMIC DNA]</scope>
    <source>
        <strain evidence="4 5">DSM 6958</strain>
    </source>
</reference>
<sequence>MPPKKKVSEAGNKVQNNLDSSLVSIDTPVVNVPTNEGASAKNKAKRAKRQIKKSMADKGGVNETSKTKDNIDGKSAKADSNEDDLPPINEDEGNDSIISKPKLQIQNNNNINNNAVKPEPANKRKRSSASVSGSASVAKKSLPNVVSNNNTAKRPMAKPESTIASTNIFTDVNQDFRYERLVELRETKPEALLNDYKLRIQRKMEASDKLIEELSNKVTSLSQSGQEVFDLRQENSDIRGQNIQLVHQAENLLGQLELLRDQLADYEDANTILNAKLQSKSTNRDDYLAGLKQQISSDLSGLVIKDVKLTNGKRIFDCVQSGKNGIFHYELSIYVNDNNEVSQEYTFIPRLDPIKDEDLMKILPDYFSDPLTFSKVELSKFFWKITQSLNQKLYQ</sequence>
<feature type="compositionally biased region" description="Basic and acidic residues" evidence="2">
    <location>
        <begin position="65"/>
        <end position="80"/>
    </location>
</feature>
<keyword evidence="1" id="KW-0175">Coiled coil</keyword>
<feature type="coiled-coil region" evidence="1">
    <location>
        <begin position="249"/>
        <end position="276"/>
    </location>
</feature>
<dbReference type="STRING" id="857566.A0A1E3PJM0"/>
<dbReference type="OrthoDB" id="4096868at2759"/>
<evidence type="ECO:0000259" key="3">
    <source>
        <dbReference type="Pfam" id="PF12539"/>
    </source>
</evidence>
<evidence type="ECO:0000256" key="1">
    <source>
        <dbReference type="SAM" id="Coils"/>
    </source>
</evidence>
<dbReference type="AlphaFoldDB" id="A0A1E3PJM0"/>
<evidence type="ECO:0000256" key="2">
    <source>
        <dbReference type="SAM" id="MobiDB-lite"/>
    </source>
</evidence>
<dbReference type="Gene3D" id="3.90.1150.80">
    <property type="match status" value="1"/>
</dbReference>
<evidence type="ECO:0000313" key="5">
    <source>
        <dbReference type="Proteomes" id="UP000095009"/>
    </source>
</evidence>
<dbReference type="GO" id="GO:0033551">
    <property type="term" value="C:monopolin complex"/>
    <property type="evidence" value="ECO:0007669"/>
    <property type="project" value="InterPro"/>
</dbReference>
<feature type="domain" description="Monopolin complex subunit Csm1/Pcs1 C-terminal" evidence="3">
    <location>
        <begin position="291"/>
        <end position="374"/>
    </location>
</feature>
<dbReference type="GO" id="GO:0005730">
    <property type="term" value="C:nucleolus"/>
    <property type="evidence" value="ECO:0007669"/>
    <property type="project" value="TreeGrafter"/>
</dbReference>
<dbReference type="GO" id="GO:0072686">
    <property type="term" value="C:mitotic spindle"/>
    <property type="evidence" value="ECO:0007669"/>
    <property type="project" value="TreeGrafter"/>
</dbReference>
<dbReference type="CDD" id="cd23787">
    <property type="entry name" value="RWD_CSM1"/>
    <property type="match status" value="1"/>
</dbReference>
<dbReference type="Pfam" id="PF12539">
    <property type="entry name" value="Csm1"/>
    <property type="match status" value="1"/>
</dbReference>
<dbReference type="InterPro" id="IPR040349">
    <property type="entry name" value="Csm1/Pcs1"/>
</dbReference>
<gene>
    <name evidence="4" type="ORF">NADFUDRAFT_78332</name>
</gene>
<dbReference type="GO" id="GO:0034506">
    <property type="term" value="C:chromosome, centromeric core domain"/>
    <property type="evidence" value="ECO:0007669"/>
    <property type="project" value="TreeGrafter"/>
</dbReference>
<dbReference type="EMBL" id="KV454409">
    <property type="protein sequence ID" value="ODQ65611.1"/>
    <property type="molecule type" value="Genomic_DNA"/>
</dbReference>
<dbReference type="InterPro" id="IPR038608">
    <property type="entry name" value="Csm1/Pcs1_C_sf"/>
</dbReference>
<protein>
    <recommendedName>
        <fullName evidence="3">Monopolin complex subunit Csm1/Pcs1 C-terminal domain-containing protein</fullName>
    </recommendedName>
</protein>
<proteinExistence type="predicted"/>
<dbReference type="PANTHER" id="PTHR28006">
    <property type="entry name" value="MONOPOLIN COMPLEX SUBUNIT CSM1"/>
    <property type="match status" value="1"/>
</dbReference>